<evidence type="ECO:0000313" key="1">
    <source>
        <dbReference type="EMBL" id="MDE4907656.1"/>
    </source>
</evidence>
<evidence type="ECO:0000313" key="2">
    <source>
        <dbReference type="Proteomes" id="UP001143747"/>
    </source>
</evidence>
<keyword evidence="2" id="KW-1185">Reference proteome</keyword>
<comment type="caution">
    <text evidence="1">The sequence shown here is derived from an EMBL/GenBank/DDBJ whole genome shotgun (WGS) entry which is preliminary data.</text>
</comment>
<accession>A0A9Q4KUR7</accession>
<organism evidence="1 2">
    <name type="scientific">Methanogenium marinum</name>
    <dbReference type="NCBI Taxonomy" id="348610"/>
    <lineage>
        <taxon>Archaea</taxon>
        <taxon>Methanobacteriati</taxon>
        <taxon>Methanobacteriota</taxon>
        <taxon>Stenosarchaea group</taxon>
        <taxon>Methanomicrobia</taxon>
        <taxon>Methanomicrobiales</taxon>
        <taxon>Methanomicrobiaceae</taxon>
        <taxon>Methanogenium</taxon>
    </lineage>
</organism>
<reference evidence="1" key="1">
    <citation type="submission" date="2022-01" db="EMBL/GenBank/DDBJ databases">
        <title>Draft genome of Methanogenium marinum DSM 15558.</title>
        <authorList>
            <person name="Chen S.-C."/>
            <person name="You Y.-T."/>
        </authorList>
    </citation>
    <scope>NUCLEOTIDE SEQUENCE</scope>
    <source>
        <strain evidence="1">DSM 15558</strain>
    </source>
</reference>
<dbReference type="RefSeq" id="WP_274924305.1">
    <property type="nucleotide sequence ID" value="NZ_JAKELO010000002.1"/>
</dbReference>
<proteinExistence type="predicted"/>
<dbReference type="Proteomes" id="UP001143747">
    <property type="component" value="Unassembled WGS sequence"/>
</dbReference>
<name>A0A9Q4KUR7_9EURY</name>
<dbReference type="AlphaFoldDB" id="A0A9Q4KUR7"/>
<sequence length="339" mass="38266">MDPDFSADLTHPILFEEEWDRITAVVDAYDSNRPSHIAVIADPFAGQNILIDGIRRRHPDRVIHIPFFSVVKSRDFLTQITGHKDIVVMDHCHFLATRKIGGFTMLDAFLDYLSTSERLFITQWNSFTWSYLKATRHIDTFFPVTIELPDIDSKTLKPLILSRYTDEIEFIGDVTPPEEPLFSAPQRMVKLPFSNTSLTIPIPRIRQGNGGGNGLHPADAEDAAFDKIIRIADGNFGVAERLWETTFDGKTVRVADIPSIPCAVNLDINESFLLMIILSMESVSTVDLAEIAGPEINLKQALFRLTNQGLVVEEKGYFQIKPEALSCVKGYVTRIRMVW</sequence>
<gene>
    <name evidence="1" type="ORF">L0665_03395</name>
</gene>
<protein>
    <submittedName>
        <fullName evidence="1">Uncharacterized protein</fullName>
    </submittedName>
</protein>
<dbReference type="EMBL" id="JAKELO010000002">
    <property type="protein sequence ID" value="MDE4907656.1"/>
    <property type="molecule type" value="Genomic_DNA"/>
</dbReference>